<dbReference type="Pfam" id="PF02886">
    <property type="entry name" value="LBP_BPI_CETP_C"/>
    <property type="match status" value="1"/>
</dbReference>
<dbReference type="EMBL" id="SSTE01012982">
    <property type="protein sequence ID" value="KAA0048122.1"/>
    <property type="molecule type" value="Genomic_DNA"/>
</dbReference>
<organism evidence="6 7">
    <name type="scientific">Cucumis melo var. makuwa</name>
    <name type="common">Oriental melon</name>
    <dbReference type="NCBI Taxonomy" id="1194695"/>
    <lineage>
        <taxon>Eukaryota</taxon>
        <taxon>Viridiplantae</taxon>
        <taxon>Streptophyta</taxon>
        <taxon>Embryophyta</taxon>
        <taxon>Tracheophyta</taxon>
        <taxon>Spermatophyta</taxon>
        <taxon>Magnoliopsida</taxon>
        <taxon>eudicotyledons</taxon>
        <taxon>Gunneridae</taxon>
        <taxon>Pentapetalae</taxon>
        <taxon>rosids</taxon>
        <taxon>fabids</taxon>
        <taxon>Cucurbitales</taxon>
        <taxon>Cucurbitaceae</taxon>
        <taxon>Benincaseae</taxon>
        <taxon>Cucumis</taxon>
    </lineage>
</organism>
<proteinExistence type="inferred from homology"/>
<dbReference type="FunFam" id="3.15.10.10:FF:000001">
    <property type="entry name" value="phospholipid transfer protein-like"/>
    <property type="match status" value="1"/>
</dbReference>
<dbReference type="AlphaFoldDB" id="A0A5A7TX84"/>
<evidence type="ECO:0000259" key="4">
    <source>
        <dbReference type="SMART" id="SM00328"/>
    </source>
</evidence>
<evidence type="ECO:0000259" key="5">
    <source>
        <dbReference type="SMART" id="SM00329"/>
    </source>
</evidence>
<evidence type="ECO:0000313" key="6">
    <source>
        <dbReference type="EMBL" id="KAA0048122.1"/>
    </source>
</evidence>
<reference evidence="6 7" key="1">
    <citation type="submission" date="2019-08" db="EMBL/GenBank/DDBJ databases">
        <title>Draft genome sequences of two oriental melons (Cucumis melo L. var makuwa).</title>
        <authorList>
            <person name="Kwon S.-Y."/>
        </authorList>
    </citation>
    <scope>NUCLEOTIDE SEQUENCE [LARGE SCALE GENOMIC DNA]</scope>
    <source>
        <strain evidence="7">cv. SW 3</strain>
        <tissue evidence="6">Leaf</tissue>
    </source>
</reference>
<protein>
    <submittedName>
        <fullName evidence="6">BPI/LBP family protein</fullName>
    </submittedName>
</protein>
<evidence type="ECO:0000256" key="1">
    <source>
        <dbReference type="ARBA" id="ARBA00023180"/>
    </source>
</evidence>
<evidence type="ECO:0000256" key="2">
    <source>
        <dbReference type="ARBA" id="ARBA00060933"/>
    </source>
</evidence>
<dbReference type="Proteomes" id="UP000321393">
    <property type="component" value="Unassembled WGS sequence"/>
</dbReference>
<dbReference type="InterPro" id="IPR045897">
    <property type="entry name" value="BPI/LBP_pln"/>
</dbReference>
<keyword evidence="3" id="KW-0472">Membrane</keyword>
<feature type="transmembrane region" description="Helical" evidence="3">
    <location>
        <begin position="21"/>
        <end position="41"/>
    </location>
</feature>
<evidence type="ECO:0000313" key="7">
    <source>
        <dbReference type="Proteomes" id="UP000321393"/>
    </source>
</evidence>
<dbReference type="GO" id="GO:0008289">
    <property type="term" value="F:lipid binding"/>
    <property type="evidence" value="ECO:0007669"/>
    <property type="project" value="InterPro"/>
</dbReference>
<feature type="domain" description="Lipid-binding serum glycoprotein N-terminal" evidence="4">
    <location>
        <begin position="59"/>
        <end position="282"/>
    </location>
</feature>
<dbReference type="InterPro" id="IPR017942">
    <property type="entry name" value="Lipid-bd_serum_glycop_N"/>
</dbReference>
<comment type="similarity">
    <text evidence="2">Belongs to the BPI/LBP/Plunc superfamily. BPI/LBP (TC 1.C.40) family.</text>
</comment>
<dbReference type="SMART" id="SM00329">
    <property type="entry name" value="BPI2"/>
    <property type="match status" value="1"/>
</dbReference>
<dbReference type="Gene3D" id="3.15.20.10">
    <property type="entry name" value="Bactericidal permeability-increasing protein, domain 2"/>
    <property type="match status" value="1"/>
</dbReference>
<dbReference type="InterPro" id="IPR017943">
    <property type="entry name" value="Bactericidal_perm-incr_a/b_dom"/>
</dbReference>
<dbReference type="InterPro" id="IPR001124">
    <property type="entry name" value="Lipid-bd_serum_glycop_C"/>
</dbReference>
<accession>A0A5A7TX84</accession>
<comment type="caution">
    <text evidence="6">The sequence shown here is derived from an EMBL/GenBank/DDBJ whole genome shotgun (WGS) entry which is preliminary data.</text>
</comment>
<keyword evidence="3" id="KW-1133">Transmembrane helix</keyword>
<dbReference type="Pfam" id="PF01273">
    <property type="entry name" value="LBP_BPI_CETP"/>
    <property type="match status" value="1"/>
</dbReference>
<dbReference type="Gene3D" id="3.15.10.10">
    <property type="entry name" value="Bactericidal permeability-increasing protein, domain 1"/>
    <property type="match status" value="1"/>
</dbReference>
<dbReference type="SMART" id="SM00328">
    <property type="entry name" value="BPI1"/>
    <property type="match status" value="1"/>
</dbReference>
<keyword evidence="3" id="KW-0812">Transmembrane</keyword>
<feature type="domain" description="Lipid-binding serum glycoprotein C-terminal" evidence="5">
    <location>
        <begin position="329"/>
        <end position="526"/>
    </location>
</feature>
<sequence length="542" mass="60203">MKQIFEFPQNQREQSSSNRAVFLFSDMGSVLKFIVFLLLLASASSSFNSSEEGFISMVVSQKGLNFIKDFLIEKAVSNIIPLHLPDMEKTVNIVLIGKVHLVLSEIIIGSFEVESSDIRIGETGVNIIVTKATANMSMKWRYTYNTWLFEISDEGDASVQVDGMNIGLTVSLNQQNGTLELTLLECGCNVEAISIHLHGGASWLYQGVVDAFEGKIESTVEDNISKKLKEGVVKLDSSLQSFPQEIPIADIAALNVTFVGSPVLSSSSIEFKINGLFSPSYKKLVPSYNQGETEDSSYGKSQHENVLNSASQVPFKYLHNETQGSVYCKDSAKMIEISLHERVLNSASQVIFEKYMHWIVDHIPDQHLLNTAAWKWVIPRLYQQYPDDDIVLNISASSPPILRLRDKDIAATIHVDMIINVQDTSEIIPVACISLEITASFSPKILEKNLVGHVTMEDFTLALKWSKIGHIRLYLIQKTLASLIKTVLVPFVDLYLLNGIALPSFHGLALEDAEMVFNSSKIIMCSDVALSQGFSHHLVYSS</sequence>
<dbReference type="SUPFAM" id="SSF55394">
    <property type="entry name" value="Bactericidal permeability-increasing protein, BPI"/>
    <property type="match status" value="2"/>
</dbReference>
<gene>
    <name evidence="6" type="ORF">E6C27_scaffold63G00040</name>
</gene>
<keyword evidence="1" id="KW-0325">Glycoprotein</keyword>
<dbReference type="OrthoDB" id="10255543at2759"/>
<dbReference type="PANTHER" id="PTHR46801:SF2">
    <property type="entry name" value="LIPOPOLYSACCHARIDE-BINDING PROTEIN"/>
    <property type="match status" value="1"/>
</dbReference>
<dbReference type="PANTHER" id="PTHR46801">
    <property type="entry name" value="OS06G0309200 PROTEIN"/>
    <property type="match status" value="1"/>
</dbReference>
<name>A0A5A7TX84_CUCMM</name>
<evidence type="ECO:0000256" key="3">
    <source>
        <dbReference type="SAM" id="Phobius"/>
    </source>
</evidence>